<evidence type="ECO:0000256" key="1">
    <source>
        <dbReference type="SAM" id="SignalP"/>
    </source>
</evidence>
<reference evidence="3" key="1">
    <citation type="journal article" date="2019" name="Int. J. Syst. Evol. Microbiol.">
        <title>The Global Catalogue of Microorganisms (GCM) 10K type strain sequencing project: providing services to taxonomists for standard genome sequencing and annotation.</title>
        <authorList>
            <consortium name="The Broad Institute Genomics Platform"/>
            <consortium name="The Broad Institute Genome Sequencing Center for Infectious Disease"/>
            <person name="Wu L."/>
            <person name="Ma J."/>
        </authorList>
    </citation>
    <scope>NUCLEOTIDE SEQUENCE [LARGE SCALE GENOMIC DNA]</scope>
    <source>
        <strain evidence="3">JCM 17924</strain>
    </source>
</reference>
<dbReference type="InterPro" id="IPR025345">
    <property type="entry name" value="DUF4249"/>
</dbReference>
<keyword evidence="1" id="KW-0732">Signal</keyword>
<gene>
    <name evidence="2" type="ORF">GCM10023186_05540</name>
</gene>
<name>A0ABP8IUN2_9BACT</name>
<dbReference type="Pfam" id="PF14054">
    <property type="entry name" value="DUF4249"/>
    <property type="match status" value="1"/>
</dbReference>
<proteinExistence type="predicted"/>
<organism evidence="2 3">
    <name type="scientific">Hymenobacter koreensis</name>
    <dbReference type="NCBI Taxonomy" id="1084523"/>
    <lineage>
        <taxon>Bacteria</taxon>
        <taxon>Pseudomonadati</taxon>
        <taxon>Bacteroidota</taxon>
        <taxon>Cytophagia</taxon>
        <taxon>Cytophagales</taxon>
        <taxon>Hymenobacteraceae</taxon>
        <taxon>Hymenobacter</taxon>
    </lineage>
</organism>
<dbReference type="PROSITE" id="PS51257">
    <property type="entry name" value="PROKAR_LIPOPROTEIN"/>
    <property type="match status" value="1"/>
</dbReference>
<protein>
    <recommendedName>
        <fullName evidence="4">DUF4249 domain-containing protein</fullName>
    </recommendedName>
</protein>
<sequence>MPMPSFRTSLRGLLLAASVALASGCDLQQDIDVDLPEFPPQLVVECYLEPGQVPQLTVSETVPYLSAPTPAVPADVTAVLTGPSGQRETLRFAPGQNATTKKFFTHTGRRALPIRPGDTWQLEVTDTKGRRVTGTATMPAIVPIDTLEWRFNNEPAPRRKALVLMTFQDPPGTADFYRFQIHRNALSDSLRALDREFEDQLFDGQRIPMGTSYEFSPNDTLLVTFYHVDKPYYTFLRSIDDAQDANGNPFGQPAQIQSTVQGGIGVFAILSYQRRKIILR</sequence>
<dbReference type="Proteomes" id="UP001500454">
    <property type="component" value="Unassembled WGS sequence"/>
</dbReference>
<feature type="chain" id="PRO_5046806941" description="DUF4249 domain-containing protein" evidence="1">
    <location>
        <begin position="23"/>
        <end position="280"/>
    </location>
</feature>
<keyword evidence="3" id="KW-1185">Reference proteome</keyword>
<evidence type="ECO:0000313" key="3">
    <source>
        <dbReference type="Proteomes" id="UP001500454"/>
    </source>
</evidence>
<accession>A0ABP8IUN2</accession>
<dbReference type="EMBL" id="BAABHA010000001">
    <property type="protein sequence ID" value="GAA4374192.1"/>
    <property type="molecule type" value="Genomic_DNA"/>
</dbReference>
<evidence type="ECO:0008006" key="4">
    <source>
        <dbReference type="Google" id="ProtNLM"/>
    </source>
</evidence>
<comment type="caution">
    <text evidence="2">The sequence shown here is derived from an EMBL/GenBank/DDBJ whole genome shotgun (WGS) entry which is preliminary data.</text>
</comment>
<feature type="signal peptide" evidence="1">
    <location>
        <begin position="1"/>
        <end position="22"/>
    </location>
</feature>
<evidence type="ECO:0000313" key="2">
    <source>
        <dbReference type="EMBL" id="GAA4374192.1"/>
    </source>
</evidence>